<feature type="signal peptide" evidence="1">
    <location>
        <begin position="1"/>
        <end position="25"/>
    </location>
</feature>
<dbReference type="InterPro" id="IPR001087">
    <property type="entry name" value="GDSL"/>
</dbReference>
<dbReference type="Proteomes" id="UP001235760">
    <property type="component" value="Unassembled WGS sequence"/>
</dbReference>
<accession>A0ABT9G7Q7</accession>
<reference evidence="2 3" key="1">
    <citation type="submission" date="2023-08" db="EMBL/GenBank/DDBJ databases">
        <authorList>
            <person name="Roldan D.M."/>
            <person name="Menes R.J."/>
        </authorList>
    </citation>
    <scope>NUCLEOTIDE SEQUENCE [LARGE SCALE GENOMIC DNA]</scope>
    <source>
        <strain evidence="2 3">CCM 2812</strain>
    </source>
</reference>
<gene>
    <name evidence="2" type="ORF">Q8X39_16870</name>
</gene>
<keyword evidence="1" id="KW-0732">Signal</keyword>
<dbReference type="Pfam" id="PF00657">
    <property type="entry name" value="Lipase_GDSL"/>
    <property type="match status" value="1"/>
</dbReference>
<proteinExistence type="predicted"/>
<dbReference type="EMBL" id="JAUZEE010000010">
    <property type="protein sequence ID" value="MDP4302312.1"/>
    <property type="molecule type" value="Genomic_DNA"/>
</dbReference>
<evidence type="ECO:0000256" key="1">
    <source>
        <dbReference type="SAM" id="SignalP"/>
    </source>
</evidence>
<dbReference type="Gene3D" id="3.40.50.1110">
    <property type="entry name" value="SGNH hydrolase"/>
    <property type="match status" value="1"/>
</dbReference>
<comment type="caution">
    <text evidence="2">The sequence shown here is derived from an EMBL/GenBank/DDBJ whole genome shotgun (WGS) entry which is preliminary data.</text>
</comment>
<evidence type="ECO:0000313" key="3">
    <source>
        <dbReference type="Proteomes" id="UP001235760"/>
    </source>
</evidence>
<protein>
    <recommendedName>
        <fullName evidence="4">Esterase</fullName>
    </recommendedName>
</protein>
<keyword evidence="3" id="KW-1185">Reference proteome</keyword>
<dbReference type="InterPro" id="IPR036514">
    <property type="entry name" value="SGNH_hydro_sf"/>
</dbReference>
<dbReference type="RefSeq" id="WP_305750853.1">
    <property type="nucleotide sequence ID" value="NZ_JAUZEE010000010.1"/>
</dbReference>
<name>A0ABT9G7Q7_LEPDI</name>
<evidence type="ECO:0000313" key="2">
    <source>
        <dbReference type="EMBL" id="MDP4302312.1"/>
    </source>
</evidence>
<evidence type="ECO:0008006" key="4">
    <source>
        <dbReference type="Google" id="ProtNLM"/>
    </source>
</evidence>
<organism evidence="2 3">
    <name type="scientific">Leptothrix discophora</name>
    <dbReference type="NCBI Taxonomy" id="89"/>
    <lineage>
        <taxon>Bacteria</taxon>
        <taxon>Pseudomonadati</taxon>
        <taxon>Pseudomonadota</taxon>
        <taxon>Betaproteobacteria</taxon>
        <taxon>Burkholderiales</taxon>
        <taxon>Sphaerotilaceae</taxon>
        <taxon>Leptothrix</taxon>
    </lineage>
</organism>
<sequence length="339" mass="35143">MNPQSLLARLMRTAAVLSLVLAGLAGCDSSSRIEPYVPTRMMSFGDDLSAVDGSGLKVNINGASCGDNPLWNQRLASEMGLTLPNCPLGGTSNGVMGAVAGARVADIAAQVAAARVSPGAAAFVPSTLVTVQGGLWDVIDAYDVYKATASGSQPAALVTLEAQLADKGRQLAGLINDLTNNGAGPRVIYGTVPDLGCSPRAYADGIRISGSCQDQSSRSDALTELTKAFNTAFRTAVINDGRYAGEVIFDDRLRSMTTTTPNALFSSLYLLFSDAESSLKTSACNTATPSTSCTTTTLVANATSTNWLWAFDVIPGPAFHNQIAAGTAGAIFRARNNPF</sequence>
<feature type="chain" id="PRO_5045490469" description="Esterase" evidence="1">
    <location>
        <begin position="26"/>
        <end position="339"/>
    </location>
</feature>